<evidence type="ECO:0000313" key="2">
    <source>
        <dbReference type="Proteomes" id="UP000182229"/>
    </source>
</evidence>
<reference evidence="1 2" key="2">
    <citation type="submission" date="2016-12" db="EMBL/GenBank/DDBJ databases">
        <title>Draft Genome Sequence of Cystobacter ferrugineus Strain Cbfe23.</title>
        <authorList>
            <person name="Akbar S."/>
            <person name="Dowd S.E."/>
            <person name="Stevens D.C."/>
        </authorList>
    </citation>
    <scope>NUCLEOTIDE SEQUENCE [LARGE SCALE GENOMIC DNA]</scope>
    <source>
        <strain evidence="1 2">Cbfe23</strain>
    </source>
</reference>
<keyword evidence="2" id="KW-1185">Reference proteome</keyword>
<sequence>METLHDDEVLEIVRRLQSGGFATEAETGEKAQRIVLRYPGILDLIFHDRRNLTPEQILAEVKNRKPILLGP</sequence>
<dbReference type="STRING" id="83449.BON30_36880"/>
<accession>A0A1L9B095</accession>
<reference evidence="2" key="1">
    <citation type="submission" date="2016-11" db="EMBL/GenBank/DDBJ databases">
        <authorList>
            <person name="Shukria A."/>
            <person name="Stevens D.C."/>
        </authorList>
    </citation>
    <scope>NUCLEOTIDE SEQUENCE [LARGE SCALE GENOMIC DNA]</scope>
    <source>
        <strain evidence="2">Cbfe23</strain>
    </source>
</reference>
<proteinExistence type="predicted"/>
<dbReference type="EMBL" id="MPIN01000013">
    <property type="protein sequence ID" value="OJH35646.1"/>
    <property type="molecule type" value="Genomic_DNA"/>
</dbReference>
<dbReference type="Proteomes" id="UP000182229">
    <property type="component" value="Unassembled WGS sequence"/>
</dbReference>
<dbReference type="AlphaFoldDB" id="A0A1L9B095"/>
<evidence type="ECO:0000313" key="1">
    <source>
        <dbReference type="EMBL" id="OJH35646.1"/>
    </source>
</evidence>
<gene>
    <name evidence="1" type="ORF">BON30_36880</name>
</gene>
<comment type="caution">
    <text evidence="1">The sequence shown here is derived from an EMBL/GenBank/DDBJ whole genome shotgun (WGS) entry which is preliminary data.</text>
</comment>
<name>A0A1L9B095_9BACT</name>
<dbReference type="RefSeq" id="WP_071903220.1">
    <property type="nucleotide sequence ID" value="NZ_MPIN01000013.1"/>
</dbReference>
<protein>
    <submittedName>
        <fullName evidence="1">Uncharacterized protein</fullName>
    </submittedName>
</protein>
<organism evidence="1 2">
    <name type="scientific">Cystobacter ferrugineus</name>
    <dbReference type="NCBI Taxonomy" id="83449"/>
    <lineage>
        <taxon>Bacteria</taxon>
        <taxon>Pseudomonadati</taxon>
        <taxon>Myxococcota</taxon>
        <taxon>Myxococcia</taxon>
        <taxon>Myxococcales</taxon>
        <taxon>Cystobacterineae</taxon>
        <taxon>Archangiaceae</taxon>
        <taxon>Cystobacter</taxon>
    </lineage>
</organism>